<evidence type="ECO:0000313" key="2">
    <source>
        <dbReference type="EMBL" id="SHK76759.1"/>
    </source>
</evidence>
<dbReference type="OrthoDB" id="2082161at2"/>
<proteinExistence type="predicted"/>
<sequence>MVRKINKYVDILRIELNDLMNEINEHVETSHREHSDRVIKNFTYHGNLTIYEKQLEGIKQTIKLLEEMNFTDYKSINDLVDDLTERMKIYFTTRGILEGGYHLTLGRVEGVRDYVLRTERNTRYSA</sequence>
<name>A0A1M6V5J8_9FIRM</name>
<dbReference type="AlphaFoldDB" id="A0A1M6V5J8"/>
<keyword evidence="1" id="KW-0175">Coiled coil</keyword>
<protein>
    <submittedName>
        <fullName evidence="2">Uncharacterized protein</fullName>
    </submittedName>
</protein>
<accession>A0A1M6V5J8</accession>
<keyword evidence="3" id="KW-1185">Reference proteome</keyword>
<gene>
    <name evidence="2" type="ORF">SAMN02745136_03291</name>
</gene>
<organism evidence="2 3">
    <name type="scientific">Anaerocolumna jejuensis DSM 15929</name>
    <dbReference type="NCBI Taxonomy" id="1121322"/>
    <lineage>
        <taxon>Bacteria</taxon>
        <taxon>Bacillati</taxon>
        <taxon>Bacillota</taxon>
        <taxon>Clostridia</taxon>
        <taxon>Lachnospirales</taxon>
        <taxon>Lachnospiraceae</taxon>
        <taxon>Anaerocolumna</taxon>
    </lineage>
</organism>
<dbReference type="Proteomes" id="UP000184386">
    <property type="component" value="Unassembled WGS sequence"/>
</dbReference>
<dbReference type="RefSeq" id="WP_073277903.1">
    <property type="nucleotide sequence ID" value="NZ_FRAC01000017.1"/>
</dbReference>
<dbReference type="EMBL" id="FRAC01000017">
    <property type="protein sequence ID" value="SHK76759.1"/>
    <property type="molecule type" value="Genomic_DNA"/>
</dbReference>
<evidence type="ECO:0000313" key="3">
    <source>
        <dbReference type="Proteomes" id="UP000184386"/>
    </source>
</evidence>
<evidence type="ECO:0000256" key="1">
    <source>
        <dbReference type="SAM" id="Coils"/>
    </source>
</evidence>
<feature type="coiled-coil region" evidence="1">
    <location>
        <begin position="9"/>
        <end position="68"/>
    </location>
</feature>
<reference evidence="2 3" key="1">
    <citation type="submission" date="2016-11" db="EMBL/GenBank/DDBJ databases">
        <authorList>
            <person name="Jaros S."/>
            <person name="Januszkiewicz K."/>
            <person name="Wedrychowicz H."/>
        </authorList>
    </citation>
    <scope>NUCLEOTIDE SEQUENCE [LARGE SCALE GENOMIC DNA]</scope>
    <source>
        <strain evidence="2 3">DSM 15929</strain>
    </source>
</reference>